<reference evidence="2 3" key="1">
    <citation type="submission" date="2019-06" db="EMBL/GenBank/DDBJ databases">
        <title>Draft genome sequence of the filamentous fungus Phialemoniopsis curvata isolated from diesel fuel.</title>
        <authorList>
            <person name="Varaljay V.A."/>
            <person name="Lyon W.J."/>
            <person name="Crouch A.L."/>
            <person name="Drake C.E."/>
            <person name="Hollomon J.M."/>
            <person name="Nadeau L.J."/>
            <person name="Nunn H.S."/>
            <person name="Stevenson B.S."/>
            <person name="Bojanowski C.L."/>
            <person name="Crookes-Goodson W.J."/>
        </authorList>
    </citation>
    <scope>NUCLEOTIDE SEQUENCE [LARGE SCALE GENOMIC DNA]</scope>
    <source>
        <strain evidence="2 3">D216</strain>
    </source>
</reference>
<dbReference type="PANTHER" id="PTHR37048">
    <property type="entry name" value="QUESTIONABLE PROTEIN"/>
    <property type="match status" value="1"/>
</dbReference>
<keyword evidence="3" id="KW-1185">Reference proteome</keyword>
<feature type="compositionally biased region" description="Pro residues" evidence="1">
    <location>
        <begin position="26"/>
        <end position="35"/>
    </location>
</feature>
<dbReference type="RefSeq" id="XP_030998493.1">
    <property type="nucleotide sequence ID" value="XM_031135221.1"/>
</dbReference>
<sequence length="408" mass="43637">MPGFTVAHLRADSDRMPRRHTRPRYPHPPPPPPPGAAAAAVSWAGRIRFLPPKREITVDCSSIALDEEGYDHPVVILSSSISPDGKVEVLTVTSFQKQDLQDHFREPHKRHLWADYLPIHPSKPHPTDGLILELAPGCEPLRKNSYVNISRRLTIPLDATRRAAVRISDYHWRGRRPSAAAVTAPESDRGGHAGGDLPRERLPAADTPPDIRAVVVVATPDATPGSSGDDGTPGVQLPEPNLRAAPAAAHAEAQRQRQQPPPPRPAVLPFQPARRVPERQPQRQEQRADQPARQQQQRCAAKLRRHVTPRLAAVASSSEGAFCVGPARALSAAGGGGHGDVVLVEEGVHPRVGGADARVLRDGVVRGQGLPAGQGRVGLGRGWSLWGGGGGCQVDQGCTGGETVCFAL</sequence>
<feature type="compositionally biased region" description="Low complexity" evidence="1">
    <location>
        <begin position="291"/>
        <end position="300"/>
    </location>
</feature>
<dbReference type="GeneID" id="41979833"/>
<organism evidence="2 3">
    <name type="scientific">Thyridium curvatum</name>
    <dbReference type="NCBI Taxonomy" id="1093900"/>
    <lineage>
        <taxon>Eukaryota</taxon>
        <taxon>Fungi</taxon>
        <taxon>Dikarya</taxon>
        <taxon>Ascomycota</taxon>
        <taxon>Pezizomycotina</taxon>
        <taxon>Sordariomycetes</taxon>
        <taxon>Sordariomycetidae</taxon>
        <taxon>Thyridiales</taxon>
        <taxon>Thyridiaceae</taxon>
        <taxon>Thyridium</taxon>
    </lineage>
</organism>
<dbReference type="InParanoid" id="A0A507B3F0"/>
<feature type="compositionally biased region" description="Basic and acidic residues" evidence="1">
    <location>
        <begin position="186"/>
        <end position="203"/>
    </location>
</feature>
<name>A0A507B3F0_9PEZI</name>
<feature type="compositionally biased region" description="Basic and acidic residues" evidence="1">
    <location>
        <begin position="275"/>
        <end position="290"/>
    </location>
</feature>
<protein>
    <submittedName>
        <fullName evidence="2">Uncharacterized protein</fullName>
    </submittedName>
</protein>
<feature type="region of interest" description="Disordered" evidence="1">
    <location>
        <begin position="174"/>
        <end position="303"/>
    </location>
</feature>
<evidence type="ECO:0000256" key="1">
    <source>
        <dbReference type="SAM" id="MobiDB-lite"/>
    </source>
</evidence>
<proteinExistence type="predicted"/>
<dbReference type="EMBL" id="SKBQ01000166">
    <property type="protein sequence ID" value="TPX16782.1"/>
    <property type="molecule type" value="Genomic_DNA"/>
</dbReference>
<dbReference type="STRING" id="1093900.A0A507B3F0"/>
<gene>
    <name evidence="2" type="ORF">E0L32_012386</name>
</gene>
<dbReference type="OrthoDB" id="3537171at2759"/>
<accession>A0A507B3F0</accession>
<dbReference type="AlphaFoldDB" id="A0A507B3F0"/>
<comment type="caution">
    <text evidence="2">The sequence shown here is derived from an EMBL/GenBank/DDBJ whole genome shotgun (WGS) entry which is preliminary data.</text>
</comment>
<evidence type="ECO:0000313" key="2">
    <source>
        <dbReference type="EMBL" id="TPX16782.1"/>
    </source>
</evidence>
<dbReference type="Proteomes" id="UP000319257">
    <property type="component" value="Unassembled WGS sequence"/>
</dbReference>
<feature type="region of interest" description="Disordered" evidence="1">
    <location>
        <begin position="1"/>
        <end position="38"/>
    </location>
</feature>
<evidence type="ECO:0000313" key="3">
    <source>
        <dbReference type="Proteomes" id="UP000319257"/>
    </source>
</evidence>
<dbReference type="PANTHER" id="PTHR37048:SF2">
    <property type="entry name" value="QUESTIONABLE PROTEIN"/>
    <property type="match status" value="1"/>
</dbReference>